<name>A0A844FSL8_9FIRM</name>
<dbReference type="AlphaFoldDB" id="A0A844FSL8"/>
<keyword evidence="2" id="KW-1185">Reference proteome</keyword>
<protein>
    <submittedName>
        <fullName evidence="1">DUF4406 domain-containing protein</fullName>
    </submittedName>
</protein>
<dbReference type="EMBL" id="VUNM01000004">
    <property type="protein sequence ID" value="MST88586.1"/>
    <property type="molecule type" value="Genomic_DNA"/>
</dbReference>
<comment type="caution">
    <text evidence="1">The sequence shown here is derived from an EMBL/GenBank/DDBJ whole genome shotgun (WGS) entry which is preliminary data.</text>
</comment>
<sequence length="145" mass="17177">MKTTFFSILFDNIQHLLIIYFIASEERELRNVINWRILFLRKYEGVVSMKIYISQPYAYKSDEEIVKVRNDIIKELHAYMKDIEILDSIIQKEQTFGLKQLSESILVLSDADAVIFAPGWEESRGCRIEHMIAEEFHMHIIHLGR</sequence>
<dbReference type="Proteomes" id="UP000442619">
    <property type="component" value="Unassembled WGS sequence"/>
</dbReference>
<dbReference type="Pfam" id="PF14359">
    <property type="entry name" value="DUF4406"/>
    <property type="match status" value="1"/>
</dbReference>
<dbReference type="Gene3D" id="3.40.50.10400">
    <property type="entry name" value="Hypothetical protein PA1492"/>
    <property type="match status" value="1"/>
</dbReference>
<accession>A0A844FSL8</accession>
<dbReference type="SUPFAM" id="SSF52309">
    <property type="entry name" value="N-(deoxy)ribosyltransferase-like"/>
    <property type="match status" value="1"/>
</dbReference>
<proteinExistence type="predicted"/>
<reference evidence="1 2" key="1">
    <citation type="submission" date="2019-08" db="EMBL/GenBank/DDBJ databases">
        <title>In-depth cultivation of the pig gut microbiome towards novel bacterial diversity and tailored functional studies.</title>
        <authorList>
            <person name="Wylensek D."/>
            <person name="Hitch T.C.A."/>
            <person name="Clavel T."/>
        </authorList>
    </citation>
    <scope>NUCLEOTIDE SEQUENCE [LARGE SCALE GENOMIC DNA]</scope>
    <source>
        <strain evidence="1 2">CA-Schmier-601-WT-3</strain>
    </source>
</reference>
<organism evidence="1 2">
    <name type="scientific">Sharpea porci</name>
    <dbReference type="NCBI Taxonomy" id="2652286"/>
    <lineage>
        <taxon>Bacteria</taxon>
        <taxon>Bacillati</taxon>
        <taxon>Bacillota</taxon>
        <taxon>Erysipelotrichia</taxon>
        <taxon>Erysipelotrichales</taxon>
        <taxon>Coprobacillaceae</taxon>
        <taxon>Sharpea</taxon>
    </lineage>
</organism>
<evidence type="ECO:0000313" key="1">
    <source>
        <dbReference type="EMBL" id="MST88586.1"/>
    </source>
</evidence>
<gene>
    <name evidence="1" type="ORF">FYJ79_03145</name>
</gene>
<dbReference type="InterPro" id="IPR025518">
    <property type="entry name" value="DUF4406"/>
</dbReference>
<evidence type="ECO:0000313" key="2">
    <source>
        <dbReference type="Proteomes" id="UP000442619"/>
    </source>
</evidence>